<sequence>MSQQEIQNIVSEHLPTLLQWVQTQAAEHFGEQLKNKSVSLVPVPGDAGFRHYFRLNNAPQALLAVFAPPATEKNKQFVAVANYLSAQGVRVPKVLAADYERGYLLIEDFGDALLQPLLTADTVHGLYGEVLMALLHMQAAPAQTDIFVSYSEQLLRTELNVFREWFVEGMLGYALTQADEGIVGDAFDTLVHSALGQPQVIVHRDFHSRNILIAQTPSGCEAPAFIDFQDAVLGPITYDLVSLLKDCYIKWPADQVEQWALAYGNLLLDAGLIPPVSQAKFLSWFDLMGLQRHIKVLGVFSRLYLRDGKAAYLKDLPLVVEYVRTTLVKYPQLAPFADWFDAALMPIIKQRAWFTQ</sequence>
<dbReference type="RefSeq" id="WP_303492869.1">
    <property type="nucleotide sequence ID" value="NZ_JAUOPB010000008.1"/>
</dbReference>
<gene>
    <name evidence="2" type="ORF">Q4521_11470</name>
</gene>
<dbReference type="Pfam" id="PF01636">
    <property type="entry name" value="APH"/>
    <property type="match status" value="1"/>
</dbReference>
<evidence type="ECO:0000259" key="1">
    <source>
        <dbReference type="Pfam" id="PF01636"/>
    </source>
</evidence>
<name>A0AAW7X5W8_9GAMM</name>
<dbReference type="AlphaFoldDB" id="A0AAW7X5W8"/>
<comment type="caution">
    <text evidence="2">The sequence shown here is derived from an EMBL/GenBank/DDBJ whole genome shotgun (WGS) entry which is preliminary data.</text>
</comment>
<proteinExistence type="predicted"/>
<accession>A0AAW7X5W8</accession>
<protein>
    <submittedName>
        <fullName evidence="2">Phosphotransferase</fullName>
    </submittedName>
</protein>
<dbReference type="Gene3D" id="3.90.1200.10">
    <property type="match status" value="1"/>
</dbReference>
<dbReference type="InterPro" id="IPR011009">
    <property type="entry name" value="Kinase-like_dom_sf"/>
</dbReference>
<dbReference type="InterPro" id="IPR002575">
    <property type="entry name" value="Aminoglycoside_PTrfase"/>
</dbReference>
<dbReference type="Gene3D" id="3.30.200.20">
    <property type="entry name" value="Phosphorylase Kinase, domain 1"/>
    <property type="match status" value="1"/>
</dbReference>
<evidence type="ECO:0000313" key="2">
    <source>
        <dbReference type="EMBL" id="MDO6423093.1"/>
    </source>
</evidence>
<evidence type="ECO:0000313" key="3">
    <source>
        <dbReference type="Proteomes" id="UP001169760"/>
    </source>
</evidence>
<dbReference type="Proteomes" id="UP001169760">
    <property type="component" value="Unassembled WGS sequence"/>
</dbReference>
<dbReference type="EMBL" id="JAUOPB010000008">
    <property type="protein sequence ID" value="MDO6423093.1"/>
    <property type="molecule type" value="Genomic_DNA"/>
</dbReference>
<reference evidence="2" key="1">
    <citation type="submission" date="2023-07" db="EMBL/GenBank/DDBJ databases">
        <title>Genome content predicts the carbon catabolic preferences of heterotrophic bacteria.</title>
        <authorList>
            <person name="Gralka M."/>
        </authorList>
    </citation>
    <scope>NUCLEOTIDE SEQUENCE</scope>
    <source>
        <strain evidence="2">I3M17_2</strain>
    </source>
</reference>
<dbReference type="SUPFAM" id="SSF56112">
    <property type="entry name" value="Protein kinase-like (PK-like)"/>
    <property type="match status" value="1"/>
</dbReference>
<organism evidence="2 3">
    <name type="scientific">Saccharophagus degradans</name>
    <dbReference type="NCBI Taxonomy" id="86304"/>
    <lineage>
        <taxon>Bacteria</taxon>
        <taxon>Pseudomonadati</taxon>
        <taxon>Pseudomonadota</taxon>
        <taxon>Gammaproteobacteria</taxon>
        <taxon>Cellvibrionales</taxon>
        <taxon>Cellvibrionaceae</taxon>
        <taxon>Saccharophagus</taxon>
    </lineage>
</organism>
<feature type="domain" description="Aminoglycoside phosphotransferase" evidence="1">
    <location>
        <begin position="40"/>
        <end position="264"/>
    </location>
</feature>